<dbReference type="GO" id="GO:0016829">
    <property type="term" value="F:lyase activity"/>
    <property type="evidence" value="ECO:0007669"/>
    <property type="project" value="UniProtKB-KW"/>
</dbReference>
<sequence length="166" mass="17786">MRAQIHAITLGVRDLDVSLRFYRALGLESQGIIGTEFRPDAENPGGAVVMFALGNGVTLALYGRDDLAKDAGIPPERMHGSAMSLGWFVDSDAEAERVLDLAGASGGTVVQPARTRPWGIYAGYFADPDGHLWEVVHFARSEAREPEAREPEAREPGAPELGAAQS</sequence>
<organism evidence="3 4">
    <name type="scientific">Nocardia africana</name>
    <dbReference type="NCBI Taxonomy" id="134964"/>
    <lineage>
        <taxon>Bacteria</taxon>
        <taxon>Bacillati</taxon>
        <taxon>Actinomycetota</taxon>
        <taxon>Actinomycetes</taxon>
        <taxon>Mycobacteriales</taxon>
        <taxon>Nocardiaceae</taxon>
        <taxon>Nocardia</taxon>
    </lineage>
</organism>
<dbReference type="PANTHER" id="PTHR36503:SF1">
    <property type="entry name" value="BLR2520 PROTEIN"/>
    <property type="match status" value="1"/>
</dbReference>
<dbReference type="PANTHER" id="PTHR36503">
    <property type="entry name" value="BLR2520 PROTEIN"/>
    <property type="match status" value="1"/>
</dbReference>
<proteinExistence type="predicted"/>
<gene>
    <name evidence="3" type="ORF">NCTC13184_04480</name>
</gene>
<dbReference type="InterPro" id="IPR029068">
    <property type="entry name" value="Glyas_Bleomycin-R_OHBP_Dase"/>
</dbReference>
<dbReference type="InterPro" id="IPR037523">
    <property type="entry name" value="VOC_core"/>
</dbReference>
<dbReference type="RefSeq" id="WP_063917465.1">
    <property type="nucleotide sequence ID" value="NZ_JAJFOE010000001.1"/>
</dbReference>
<dbReference type="AlphaFoldDB" id="A0A378WXC5"/>
<evidence type="ECO:0000313" key="3">
    <source>
        <dbReference type="EMBL" id="SUA45956.1"/>
    </source>
</evidence>
<evidence type="ECO:0000256" key="1">
    <source>
        <dbReference type="SAM" id="MobiDB-lite"/>
    </source>
</evidence>
<dbReference type="Proteomes" id="UP000255082">
    <property type="component" value="Unassembled WGS sequence"/>
</dbReference>
<dbReference type="PROSITE" id="PS51819">
    <property type="entry name" value="VOC"/>
    <property type="match status" value="1"/>
</dbReference>
<evidence type="ECO:0000259" key="2">
    <source>
        <dbReference type="PROSITE" id="PS51819"/>
    </source>
</evidence>
<dbReference type="EMBL" id="UGRU01000001">
    <property type="protein sequence ID" value="SUA45956.1"/>
    <property type="molecule type" value="Genomic_DNA"/>
</dbReference>
<name>A0A378WXC5_9NOCA</name>
<dbReference type="Pfam" id="PF00903">
    <property type="entry name" value="Glyoxalase"/>
    <property type="match status" value="1"/>
</dbReference>
<feature type="region of interest" description="Disordered" evidence="1">
    <location>
        <begin position="142"/>
        <end position="166"/>
    </location>
</feature>
<dbReference type="Gene3D" id="3.10.180.10">
    <property type="entry name" value="2,3-Dihydroxybiphenyl 1,2-Dioxygenase, domain 1"/>
    <property type="match status" value="1"/>
</dbReference>
<reference evidence="3 4" key="1">
    <citation type="submission" date="2018-06" db="EMBL/GenBank/DDBJ databases">
        <authorList>
            <consortium name="Pathogen Informatics"/>
            <person name="Doyle S."/>
        </authorList>
    </citation>
    <scope>NUCLEOTIDE SEQUENCE [LARGE SCALE GENOMIC DNA]</scope>
    <source>
        <strain evidence="3 4">NCTC13184</strain>
    </source>
</reference>
<dbReference type="OrthoDB" id="9798430at2"/>
<keyword evidence="3" id="KW-0456">Lyase</keyword>
<evidence type="ECO:0000313" key="4">
    <source>
        <dbReference type="Proteomes" id="UP000255082"/>
    </source>
</evidence>
<feature type="domain" description="VOC" evidence="2">
    <location>
        <begin position="4"/>
        <end position="138"/>
    </location>
</feature>
<protein>
    <submittedName>
        <fullName evidence="3">Predicted lactoylglutathione lyase</fullName>
    </submittedName>
</protein>
<accession>A0A378WXC5</accession>
<dbReference type="SUPFAM" id="SSF54593">
    <property type="entry name" value="Glyoxalase/Bleomycin resistance protein/Dihydroxybiphenyl dioxygenase"/>
    <property type="match status" value="1"/>
</dbReference>
<feature type="compositionally biased region" description="Basic and acidic residues" evidence="1">
    <location>
        <begin position="142"/>
        <end position="157"/>
    </location>
</feature>
<dbReference type="InterPro" id="IPR004360">
    <property type="entry name" value="Glyas_Fos-R_dOase_dom"/>
</dbReference>